<sequence length="109" mass="12124">MLACLQRRQNPAPQHATAVCSSSKSLEPTQHINRKCSLVLLARCRQRADKCKVTLVCVEWTLGLDRQVHSPALLLSLVCVFERGRDLNPSLRCRRSGGGQPRSFSSPLN</sequence>
<dbReference type="Proteomes" id="UP001558613">
    <property type="component" value="Unassembled WGS sequence"/>
</dbReference>
<evidence type="ECO:0000313" key="1">
    <source>
        <dbReference type="EMBL" id="KAL1273909.1"/>
    </source>
</evidence>
<evidence type="ECO:0000313" key="2">
    <source>
        <dbReference type="Proteomes" id="UP001558613"/>
    </source>
</evidence>
<protein>
    <submittedName>
        <fullName evidence="1">Uncharacterized protein</fullName>
    </submittedName>
</protein>
<name>A0ABR3NAK7_9TELE</name>
<keyword evidence="2" id="KW-1185">Reference proteome</keyword>
<comment type="caution">
    <text evidence="1">The sequence shown here is derived from an EMBL/GenBank/DDBJ whole genome shotgun (WGS) entry which is preliminary data.</text>
</comment>
<dbReference type="EMBL" id="JAYMGO010000005">
    <property type="protein sequence ID" value="KAL1273909.1"/>
    <property type="molecule type" value="Genomic_DNA"/>
</dbReference>
<organism evidence="1 2">
    <name type="scientific">Cirrhinus molitorella</name>
    <name type="common">mud carp</name>
    <dbReference type="NCBI Taxonomy" id="172907"/>
    <lineage>
        <taxon>Eukaryota</taxon>
        <taxon>Metazoa</taxon>
        <taxon>Chordata</taxon>
        <taxon>Craniata</taxon>
        <taxon>Vertebrata</taxon>
        <taxon>Euteleostomi</taxon>
        <taxon>Actinopterygii</taxon>
        <taxon>Neopterygii</taxon>
        <taxon>Teleostei</taxon>
        <taxon>Ostariophysi</taxon>
        <taxon>Cypriniformes</taxon>
        <taxon>Cyprinidae</taxon>
        <taxon>Labeoninae</taxon>
        <taxon>Labeonini</taxon>
        <taxon>Cirrhinus</taxon>
    </lineage>
</organism>
<gene>
    <name evidence="1" type="ORF">QQF64_026723</name>
</gene>
<reference evidence="1 2" key="1">
    <citation type="submission" date="2023-09" db="EMBL/GenBank/DDBJ databases">
        <authorList>
            <person name="Wang M."/>
        </authorList>
    </citation>
    <scope>NUCLEOTIDE SEQUENCE [LARGE SCALE GENOMIC DNA]</scope>
    <source>
        <strain evidence="1">GT-2023</strain>
        <tissue evidence="1">Liver</tissue>
    </source>
</reference>
<accession>A0ABR3NAK7</accession>
<proteinExistence type="predicted"/>